<sequence>MVNANNITTVAILAIMIVLTSAPVGQCNEAEILIYRLNNRKGDVYKQKYVFGGFESLIYKVSRNVYPESLDETINGILEDLLEGSGFTGAQLSQPLPNSMNSLQIRVARAYHASVFEKLKSLYMYLKVSVSGDILHEEGRQALRDGLKRVGDLMKVHHGLTEQYCALPARGPGVKFSKLPPELRERQGTNSEGDSDSPLPEMIKFLRLYANRVSTFVEADNEAETLIYKLNNRKSRVDQMKYVSSRFESLIYKVSRGDELESVDKTIDRILEQFLKGVTRTQLMQPPDVKTINTLQIRVARAYHASVYEKLKSLYMYLKPSVRGDILHEGGRQALRDGLKRVGDLIKVHHGLAEEYCALPTRGQAVKFSQPPDELRQRQYTDSEWRSDTPPPKMIDFLGQGTNPEWRSDTPPPKMIDFGNADEQELSCLDLSLGGNNLEGYKQTTIPWQEPSLDQSSIPQYALESSSYIHNDHSIGKRPMNADDPTCFHFAPYAHGGLASGSAGSTYTKGKNSKVTRLS</sequence>
<dbReference type="VEuPathDB" id="FungiDB:SeMB42_g04085"/>
<feature type="chain" id="PRO_5021323655" evidence="2">
    <location>
        <begin position="23"/>
        <end position="519"/>
    </location>
</feature>
<gene>
    <name evidence="3" type="ORF">SeLEV6574_g04681</name>
</gene>
<reference evidence="3 4" key="1">
    <citation type="journal article" date="2019" name="Sci. Rep.">
        <title>Comparative genomics of chytrid fungi reveal insights into the obligate biotrophic and pathogenic lifestyle of Synchytrium endobioticum.</title>
        <authorList>
            <person name="van de Vossenberg B.T.L.H."/>
            <person name="Warris S."/>
            <person name="Nguyen H.D.T."/>
            <person name="van Gent-Pelzer M.P.E."/>
            <person name="Joly D.L."/>
            <person name="van de Geest H.C."/>
            <person name="Bonants P.J.M."/>
            <person name="Smith D.S."/>
            <person name="Levesque C.A."/>
            <person name="van der Lee T.A.J."/>
        </authorList>
    </citation>
    <scope>NUCLEOTIDE SEQUENCE [LARGE SCALE GENOMIC DNA]</scope>
    <source>
        <strain evidence="3 4">LEV6574</strain>
    </source>
</reference>
<feature type="compositionally biased region" description="Basic and acidic residues" evidence="1">
    <location>
        <begin position="373"/>
        <end position="387"/>
    </location>
</feature>
<feature type="region of interest" description="Disordered" evidence="1">
    <location>
        <begin position="178"/>
        <end position="198"/>
    </location>
</feature>
<protein>
    <submittedName>
        <fullName evidence="3">Uncharacterized protein</fullName>
    </submittedName>
</protein>
<organism evidence="3 4">
    <name type="scientific">Synchytrium endobioticum</name>
    <dbReference type="NCBI Taxonomy" id="286115"/>
    <lineage>
        <taxon>Eukaryota</taxon>
        <taxon>Fungi</taxon>
        <taxon>Fungi incertae sedis</taxon>
        <taxon>Chytridiomycota</taxon>
        <taxon>Chytridiomycota incertae sedis</taxon>
        <taxon>Chytridiomycetes</taxon>
        <taxon>Synchytriales</taxon>
        <taxon>Synchytriaceae</taxon>
        <taxon>Synchytrium</taxon>
    </lineage>
</organism>
<feature type="region of interest" description="Disordered" evidence="1">
    <location>
        <begin position="371"/>
        <end position="391"/>
    </location>
</feature>
<feature type="signal peptide" evidence="2">
    <location>
        <begin position="1"/>
        <end position="22"/>
    </location>
</feature>
<accession>A0A507CYB2</accession>
<comment type="caution">
    <text evidence="3">The sequence shown here is derived from an EMBL/GenBank/DDBJ whole genome shotgun (WGS) entry which is preliminary data.</text>
</comment>
<evidence type="ECO:0000313" key="4">
    <source>
        <dbReference type="Proteomes" id="UP000320475"/>
    </source>
</evidence>
<proteinExistence type="predicted"/>
<evidence type="ECO:0000256" key="2">
    <source>
        <dbReference type="SAM" id="SignalP"/>
    </source>
</evidence>
<dbReference type="Proteomes" id="UP000320475">
    <property type="component" value="Unassembled WGS sequence"/>
</dbReference>
<name>A0A507CYB2_9FUNG</name>
<dbReference type="EMBL" id="QEAM01000196">
    <property type="protein sequence ID" value="TPX44152.1"/>
    <property type="molecule type" value="Genomic_DNA"/>
</dbReference>
<dbReference type="AlphaFoldDB" id="A0A507CYB2"/>
<keyword evidence="2" id="KW-0732">Signal</keyword>
<evidence type="ECO:0000256" key="1">
    <source>
        <dbReference type="SAM" id="MobiDB-lite"/>
    </source>
</evidence>
<evidence type="ECO:0000313" key="3">
    <source>
        <dbReference type="EMBL" id="TPX44152.1"/>
    </source>
</evidence>